<gene>
    <name evidence="2" type="ORF">GPUH_LOCUS6070</name>
</gene>
<protein>
    <submittedName>
        <fullName evidence="4">Erbb2 interacting protein</fullName>
    </submittedName>
</protein>
<dbReference type="AlphaFoldDB" id="A0A183DBI0"/>
<accession>A0A183DBI0</accession>
<proteinExistence type="predicted"/>
<name>A0A183DBI0_9BILA</name>
<dbReference type="WBParaSite" id="GPUH_0000607901-mRNA-1">
    <property type="protein sequence ID" value="GPUH_0000607901-mRNA-1"/>
    <property type="gene ID" value="GPUH_0000607901"/>
</dbReference>
<reference evidence="4" key="1">
    <citation type="submission" date="2016-06" db="UniProtKB">
        <authorList>
            <consortium name="WormBaseParasite"/>
        </authorList>
    </citation>
    <scope>IDENTIFICATION</scope>
</reference>
<feature type="compositionally biased region" description="Polar residues" evidence="1">
    <location>
        <begin position="11"/>
        <end position="38"/>
    </location>
</feature>
<feature type="region of interest" description="Disordered" evidence="1">
    <location>
        <begin position="162"/>
        <end position="190"/>
    </location>
</feature>
<reference evidence="2 3" key="2">
    <citation type="submission" date="2018-11" db="EMBL/GenBank/DDBJ databases">
        <authorList>
            <consortium name="Pathogen Informatics"/>
        </authorList>
    </citation>
    <scope>NUCLEOTIDE SEQUENCE [LARGE SCALE GENOMIC DNA]</scope>
</reference>
<organism evidence="4">
    <name type="scientific">Gongylonema pulchrum</name>
    <dbReference type="NCBI Taxonomy" id="637853"/>
    <lineage>
        <taxon>Eukaryota</taxon>
        <taxon>Metazoa</taxon>
        <taxon>Ecdysozoa</taxon>
        <taxon>Nematoda</taxon>
        <taxon>Chromadorea</taxon>
        <taxon>Rhabditida</taxon>
        <taxon>Spirurina</taxon>
        <taxon>Spiruromorpha</taxon>
        <taxon>Spiruroidea</taxon>
        <taxon>Gongylonematidae</taxon>
        <taxon>Gongylonema</taxon>
    </lineage>
</organism>
<feature type="region of interest" description="Disordered" evidence="1">
    <location>
        <begin position="1"/>
        <end position="45"/>
    </location>
</feature>
<evidence type="ECO:0000313" key="4">
    <source>
        <dbReference type="WBParaSite" id="GPUH_0000607901-mRNA-1"/>
    </source>
</evidence>
<dbReference type="EMBL" id="UYRT01013701">
    <property type="protein sequence ID" value="VDK53287.1"/>
    <property type="molecule type" value="Genomic_DNA"/>
</dbReference>
<evidence type="ECO:0000313" key="3">
    <source>
        <dbReference type="Proteomes" id="UP000271098"/>
    </source>
</evidence>
<keyword evidence="3" id="KW-1185">Reference proteome</keyword>
<evidence type="ECO:0000313" key="2">
    <source>
        <dbReference type="EMBL" id="VDK53287.1"/>
    </source>
</evidence>
<sequence>MYLQSPRPFGQHSTSYRSMGNSMRSSTSMTNLQTSNAESGRASAPPADLTVVYEGVGHRRGPFSGLPTNQTPFGSEVTEQTGISQGPGFAGATRKTLMEDRGSGGSTADGAPTLLPNRRIYHMRKTTSLQNAATPTGDFDQNFIGPNSEASAQNVTVVPIHRTVGPNRQPPPWARPVQPSSQEQILRPYH</sequence>
<dbReference type="Proteomes" id="UP000271098">
    <property type="component" value="Unassembled WGS sequence"/>
</dbReference>
<evidence type="ECO:0000256" key="1">
    <source>
        <dbReference type="SAM" id="MobiDB-lite"/>
    </source>
</evidence>